<dbReference type="PRINTS" id="PR00111">
    <property type="entry name" value="ABHYDROLASE"/>
</dbReference>
<dbReference type="Gene3D" id="3.40.50.1820">
    <property type="entry name" value="alpha/beta hydrolase"/>
    <property type="match status" value="1"/>
</dbReference>
<dbReference type="PANTHER" id="PTHR46118">
    <property type="entry name" value="PROTEIN ABHD11"/>
    <property type="match status" value="1"/>
</dbReference>
<dbReference type="SUPFAM" id="SSF53474">
    <property type="entry name" value="alpha/beta-Hydrolases"/>
    <property type="match status" value="1"/>
</dbReference>
<proteinExistence type="predicted"/>
<gene>
    <name evidence="3" type="ORF">UFOPK2761_03625</name>
</gene>
<dbReference type="GO" id="GO:0052689">
    <property type="term" value="F:carboxylic ester hydrolase activity"/>
    <property type="evidence" value="ECO:0007669"/>
    <property type="project" value="TreeGrafter"/>
</dbReference>
<dbReference type="InterPro" id="IPR029058">
    <property type="entry name" value="AB_hydrolase_fold"/>
</dbReference>
<evidence type="ECO:0000256" key="1">
    <source>
        <dbReference type="ARBA" id="ARBA00022801"/>
    </source>
</evidence>
<name>A0A6J6VR91_9ZZZZ</name>
<accession>A0A6J6VR91</accession>
<dbReference type="EMBL" id="CAEZYQ010000061">
    <property type="protein sequence ID" value="CAB4775031.1"/>
    <property type="molecule type" value="Genomic_DNA"/>
</dbReference>
<protein>
    <submittedName>
        <fullName evidence="3">Unannotated protein</fullName>
    </submittedName>
</protein>
<reference evidence="3" key="1">
    <citation type="submission" date="2020-05" db="EMBL/GenBank/DDBJ databases">
        <authorList>
            <person name="Chiriac C."/>
            <person name="Salcher M."/>
            <person name="Ghai R."/>
            <person name="Kavagutti S V."/>
        </authorList>
    </citation>
    <scope>NUCLEOTIDE SEQUENCE</scope>
</reference>
<dbReference type="InterPro" id="IPR000073">
    <property type="entry name" value="AB_hydrolase_1"/>
</dbReference>
<dbReference type="PANTHER" id="PTHR46118:SF4">
    <property type="entry name" value="PROTEIN ABHD11"/>
    <property type="match status" value="1"/>
</dbReference>
<feature type="domain" description="AB hydrolase-1" evidence="2">
    <location>
        <begin position="23"/>
        <end position="261"/>
    </location>
</feature>
<sequence length="269" mass="29407">MSSQPDRAIHDAEIGGPGGARTVFLHGLSGQGKNFTQVAKALEPDLHSLLVDLPNHGRSAWTDSVDYVDVADAVAAHLREGFAADGPVHVVGHSMGGKVAMVLALRHPELVDRLVVVDISPTAKAGTGEFEHLLDSLARLDLDAVDRRADADRLLTADIPDDRVRLFLLQNLRSTDTGFRWQPHLALLRAELPTIGDFPDNSDLGDGTFDHPVLWLAGERSPYIRPEHDATMRRLFPRTRLVTIKGAGHWVHSEQPEAFVSALRVFLTA</sequence>
<dbReference type="Pfam" id="PF12697">
    <property type="entry name" value="Abhydrolase_6"/>
    <property type="match status" value="1"/>
</dbReference>
<keyword evidence="1" id="KW-0378">Hydrolase</keyword>
<evidence type="ECO:0000313" key="3">
    <source>
        <dbReference type="EMBL" id="CAB4775031.1"/>
    </source>
</evidence>
<evidence type="ECO:0000259" key="2">
    <source>
        <dbReference type="Pfam" id="PF12697"/>
    </source>
</evidence>
<organism evidence="3">
    <name type="scientific">freshwater metagenome</name>
    <dbReference type="NCBI Taxonomy" id="449393"/>
    <lineage>
        <taxon>unclassified sequences</taxon>
        <taxon>metagenomes</taxon>
        <taxon>ecological metagenomes</taxon>
    </lineage>
</organism>
<dbReference type="GO" id="GO:0005739">
    <property type="term" value="C:mitochondrion"/>
    <property type="evidence" value="ECO:0007669"/>
    <property type="project" value="TreeGrafter"/>
</dbReference>
<dbReference type="AlphaFoldDB" id="A0A6J6VR91"/>